<dbReference type="PANTHER" id="PTHR30469:SF15">
    <property type="entry name" value="HLYD FAMILY OF SECRETION PROTEINS"/>
    <property type="match status" value="1"/>
</dbReference>
<dbReference type="Gene3D" id="2.40.50.100">
    <property type="match status" value="1"/>
</dbReference>
<reference evidence="2 3" key="1">
    <citation type="submission" date="2017-05" db="EMBL/GenBank/DDBJ databases">
        <authorList>
            <person name="Song R."/>
            <person name="Chenine A.L."/>
            <person name="Ruprecht R.M."/>
        </authorList>
    </citation>
    <scope>NUCLEOTIDE SEQUENCE [LARGE SCALE GENOMIC DNA]</scope>
    <source>
        <strain evidence="2 3">CECT 8489</strain>
    </source>
</reference>
<accession>A0A238IW52</accession>
<dbReference type="Gene3D" id="1.10.287.470">
    <property type="entry name" value="Helix hairpin bin"/>
    <property type="match status" value="1"/>
</dbReference>
<evidence type="ECO:0000313" key="3">
    <source>
        <dbReference type="Proteomes" id="UP000201838"/>
    </source>
</evidence>
<evidence type="ECO:0000313" key="2">
    <source>
        <dbReference type="EMBL" id="SMX21914.1"/>
    </source>
</evidence>
<keyword evidence="3" id="KW-1185">Reference proteome</keyword>
<name>A0A238IW52_9RHOB</name>
<dbReference type="AlphaFoldDB" id="A0A238IW52"/>
<dbReference type="SUPFAM" id="SSF111369">
    <property type="entry name" value="HlyD-like secretion proteins"/>
    <property type="match status" value="1"/>
</dbReference>
<gene>
    <name evidence="2" type="primary">mdtA_1</name>
    <name evidence="2" type="ORF">BOA8489_00001</name>
</gene>
<proteinExistence type="predicted"/>
<dbReference type="GO" id="GO:1990281">
    <property type="term" value="C:efflux pump complex"/>
    <property type="evidence" value="ECO:0007669"/>
    <property type="project" value="TreeGrafter"/>
</dbReference>
<dbReference type="EMBL" id="FXXQ01000001">
    <property type="protein sequence ID" value="SMX21914.1"/>
    <property type="molecule type" value="Genomic_DNA"/>
</dbReference>
<dbReference type="PANTHER" id="PTHR30469">
    <property type="entry name" value="MULTIDRUG RESISTANCE PROTEIN MDTA"/>
    <property type="match status" value="1"/>
</dbReference>
<dbReference type="Proteomes" id="UP000201838">
    <property type="component" value="Unassembled WGS sequence"/>
</dbReference>
<dbReference type="GO" id="GO:0015562">
    <property type="term" value="F:efflux transmembrane transporter activity"/>
    <property type="evidence" value="ECO:0007669"/>
    <property type="project" value="TreeGrafter"/>
</dbReference>
<evidence type="ECO:0000256" key="1">
    <source>
        <dbReference type="SAM" id="Coils"/>
    </source>
</evidence>
<organism evidence="2 3">
    <name type="scientific">Boseongicola aestuarii</name>
    <dbReference type="NCBI Taxonomy" id="1470561"/>
    <lineage>
        <taxon>Bacteria</taxon>
        <taxon>Pseudomonadati</taxon>
        <taxon>Pseudomonadota</taxon>
        <taxon>Alphaproteobacteria</taxon>
        <taxon>Rhodobacterales</taxon>
        <taxon>Paracoccaceae</taxon>
        <taxon>Boseongicola</taxon>
    </lineage>
</organism>
<feature type="coiled-coil region" evidence="1">
    <location>
        <begin position="122"/>
        <end position="180"/>
    </location>
</feature>
<protein>
    <submittedName>
        <fullName evidence="2">Multidrug resistance protein MdtA</fullName>
    </submittedName>
</protein>
<sequence length="259" mass="27840">MRGTPATLQPETPLRQINTGADCPAIVTPDVHDKRVRGMPRLLLMLTALILAAPTFGQTMDVTLQSVTEWKMVFGQVETRNRLPARARIGGTVVDLFVTEGDLVAAGARVARIEDGKLDFQIDALDARLTALESRLSTARSELARGEALMEREVITSRRLEELQTAVSVIEGEISNIQAERLIVEQQITEGAVLAPDAGIVLAVHISRGSVVTPGEAIAVIASGGVFLRLAVPERHATDLAQGDRIEIGTDRAVRDGTL</sequence>
<keyword evidence="1" id="KW-0175">Coiled coil</keyword>